<dbReference type="GO" id="GO:0016020">
    <property type="term" value="C:membrane"/>
    <property type="evidence" value="ECO:0007669"/>
    <property type="project" value="UniProtKB-SubCell"/>
</dbReference>
<sequence length="401" mass="46126">MKVKVKKTSDIILVLFLLSIQVFTNGSTIMKAMKLVCVSLTFILIIFKRNIKWNNYLSWIFLNTILAMFSYFWALSKEYALDGLKTVLLNSLCLFSIIQLVYMSKDWRLAVYNSLSIGPILRFLVLIFQYGFSVFGGLRNLEATGYNSIGMFAGLGVSFSLLVYVYYQQKYGLLKKLVLFRFFLNSIIVALSMSRKAFMYLVIPIAIFCLLSSRNYIKAFRNVILVCFGCIAVYFAVLNIPFLYNYIGAGLSSLFKFWKKSNGDISAAGRMTRILFGLKWFNKNPLLGYGVMNYNYLFGSVQPFSDMVIADNNYIDLLVNYGVVGFVIYYSIHVISLVYALKNRRRDLKQQSMAFAILLTLLICDYGSSSYIYLHCQLYLAIVILILYEGERKIRLKNIKF</sequence>
<accession>A0A9D2B8Q5</accession>
<organism evidence="7 8">
    <name type="scientific">Candidatus Anaerostipes excrementavium</name>
    <dbReference type="NCBI Taxonomy" id="2838463"/>
    <lineage>
        <taxon>Bacteria</taxon>
        <taxon>Bacillati</taxon>
        <taxon>Bacillota</taxon>
        <taxon>Clostridia</taxon>
        <taxon>Lachnospirales</taxon>
        <taxon>Lachnospiraceae</taxon>
        <taxon>Anaerostipes</taxon>
    </lineage>
</organism>
<feature type="transmembrane region" description="Helical" evidence="5">
    <location>
        <begin position="224"/>
        <end position="247"/>
    </location>
</feature>
<comment type="caution">
    <text evidence="7">The sequence shown here is derived from an EMBL/GenBank/DDBJ whole genome shotgun (WGS) entry which is preliminary data.</text>
</comment>
<protein>
    <submittedName>
        <fullName evidence="7">O-antigen ligase family protein</fullName>
    </submittedName>
</protein>
<feature type="domain" description="O-antigen ligase-related" evidence="6">
    <location>
        <begin position="182"/>
        <end position="329"/>
    </location>
</feature>
<comment type="subcellular location">
    <subcellularLocation>
        <location evidence="1">Membrane</location>
        <topology evidence="1">Multi-pass membrane protein</topology>
    </subcellularLocation>
</comment>
<feature type="transmembrane region" description="Helical" evidence="5">
    <location>
        <begin position="321"/>
        <end position="341"/>
    </location>
</feature>
<dbReference type="EMBL" id="DXEM01000010">
    <property type="protein sequence ID" value="HIX67196.1"/>
    <property type="molecule type" value="Genomic_DNA"/>
</dbReference>
<dbReference type="Proteomes" id="UP000886721">
    <property type="component" value="Unassembled WGS sequence"/>
</dbReference>
<dbReference type="Pfam" id="PF04932">
    <property type="entry name" value="Wzy_C"/>
    <property type="match status" value="1"/>
</dbReference>
<keyword evidence="4 5" id="KW-0472">Membrane</keyword>
<feature type="transmembrane region" description="Helical" evidence="5">
    <location>
        <begin position="86"/>
        <end position="103"/>
    </location>
</feature>
<reference evidence="7" key="2">
    <citation type="submission" date="2021-04" db="EMBL/GenBank/DDBJ databases">
        <authorList>
            <person name="Gilroy R."/>
        </authorList>
    </citation>
    <scope>NUCLEOTIDE SEQUENCE</scope>
    <source>
        <strain evidence="7">CHK191-13928</strain>
    </source>
</reference>
<evidence type="ECO:0000256" key="5">
    <source>
        <dbReference type="SAM" id="Phobius"/>
    </source>
</evidence>
<feature type="transmembrane region" description="Helical" evidence="5">
    <location>
        <begin position="56"/>
        <end position="74"/>
    </location>
</feature>
<feature type="transmembrane region" description="Helical" evidence="5">
    <location>
        <begin position="197"/>
        <end position="217"/>
    </location>
</feature>
<dbReference type="InterPro" id="IPR051533">
    <property type="entry name" value="WaaL-like"/>
</dbReference>
<dbReference type="InterPro" id="IPR007016">
    <property type="entry name" value="O-antigen_ligase-rel_domated"/>
</dbReference>
<keyword evidence="3 5" id="KW-1133">Transmembrane helix</keyword>
<proteinExistence type="predicted"/>
<name>A0A9D2B8Q5_9FIRM</name>
<dbReference type="PANTHER" id="PTHR37422:SF13">
    <property type="entry name" value="LIPOPOLYSACCHARIDE BIOSYNTHESIS PROTEIN PA4999-RELATED"/>
    <property type="match status" value="1"/>
</dbReference>
<keyword evidence="2 5" id="KW-0812">Transmembrane</keyword>
<dbReference type="AlphaFoldDB" id="A0A9D2B8Q5"/>
<feature type="transmembrane region" description="Helical" evidence="5">
    <location>
        <begin position="348"/>
        <end position="364"/>
    </location>
</feature>
<evidence type="ECO:0000256" key="1">
    <source>
        <dbReference type="ARBA" id="ARBA00004141"/>
    </source>
</evidence>
<keyword evidence="7" id="KW-0436">Ligase</keyword>
<dbReference type="PANTHER" id="PTHR37422">
    <property type="entry name" value="TEICHURONIC ACID BIOSYNTHESIS PROTEIN TUAE"/>
    <property type="match status" value="1"/>
</dbReference>
<evidence type="ECO:0000256" key="4">
    <source>
        <dbReference type="ARBA" id="ARBA00023136"/>
    </source>
</evidence>
<feature type="transmembrane region" description="Helical" evidence="5">
    <location>
        <begin position="7"/>
        <end position="23"/>
    </location>
</feature>
<evidence type="ECO:0000256" key="2">
    <source>
        <dbReference type="ARBA" id="ARBA00022692"/>
    </source>
</evidence>
<reference evidence="7" key="1">
    <citation type="journal article" date="2021" name="PeerJ">
        <title>Extensive microbial diversity within the chicken gut microbiome revealed by metagenomics and culture.</title>
        <authorList>
            <person name="Gilroy R."/>
            <person name="Ravi A."/>
            <person name="Getino M."/>
            <person name="Pursley I."/>
            <person name="Horton D.L."/>
            <person name="Alikhan N.F."/>
            <person name="Baker D."/>
            <person name="Gharbi K."/>
            <person name="Hall N."/>
            <person name="Watson M."/>
            <person name="Adriaenssens E.M."/>
            <person name="Foster-Nyarko E."/>
            <person name="Jarju S."/>
            <person name="Secka A."/>
            <person name="Antonio M."/>
            <person name="Oren A."/>
            <person name="Chaudhuri R.R."/>
            <person name="La Ragione R."/>
            <person name="Hildebrand F."/>
            <person name="Pallen M.J."/>
        </authorList>
    </citation>
    <scope>NUCLEOTIDE SEQUENCE</scope>
    <source>
        <strain evidence="7">CHK191-13928</strain>
    </source>
</reference>
<feature type="transmembrane region" description="Helical" evidence="5">
    <location>
        <begin position="110"/>
        <end position="132"/>
    </location>
</feature>
<evidence type="ECO:0000313" key="8">
    <source>
        <dbReference type="Proteomes" id="UP000886721"/>
    </source>
</evidence>
<evidence type="ECO:0000256" key="3">
    <source>
        <dbReference type="ARBA" id="ARBA00022989"/>
    </source>
</evidence>
<feature type="transmembrane region" description="Helical" evidence="5">
    <location>
        <begin position="144"/>
        <end position="166"/>
    </location>
</feature>
<gene>
    <name evidence="7" type="ORF">H9735_03595</name>
</gene>
<evidence type="ECO:0000313" key="7">
    <source>
        <dbReference type="EMBL" id="HIX67196.1"/>
    </source>
</evidence>
<evidence type="ECO:0000259" key="6">
    <source>
        <dbReference type="Pfam" id="PF04932"/>
    </source>
</evidence>
<dbReference type="GO" id="GO:0016874">
    <property type="term" value="F:ligase activity"/>
    <property type="evidence" value="ECO:0007669"/>
    <property type="project" value="UniProtKB-KW"/>
</dbReference>